<evidence type="ECO:0000259" key="11">
    <source>
        <dbReference type="PROSITE" id="PS50158"/>
    </source>
</evidence>
<dbReference type="GO" id="GO:0015074">
    <property type="term" value="P:DNA integration"/>
    <property type="evidence" value="ECO:0007669"/>
    <property type="project" value="InterPro"/>
</dbReference>
<keyword evidence="1" id="KW-0645">Protease</keyword>
<evidence type="ECO:0000256" key="8">
    <source>
        <dbReference type="ARBA" id="ARBA00023268"/>
    </source>
</evidence>
<dbReference type="Pfam" id="PF17921">
    <property type="entry name" value="Integrase_H2C2"/>
    <property type="match status" value="2"/>
</dbReference>
<dbReference type="InterPro" id="IPR050951">
    <property type="entry name" value="Retrovirus_Pol_polyprotein"/>
</dbReference>
<keyword evidence="7" id="KW-0238">DNA-binding</keyword>
<dbReference type="GO" id="GO:0008270">
    <property type="term" value="F:zinc ion binding"/>
    <property type="evidence" value="ECO:0007669"/>
    <property type="project" value="UniProtKB-KW"/>
</dbReference>
<keyword evidence="8" id="KW-0511">Multifunctional enzyme</keyword>
<dbReference type="Gene3D" id="4.10.60.10">
    <property type="entry name" value="Zinc finger, CCHC-type"/>
    <property type="match status" value="2"/>
</dbReference>
<dbReference type="InterPro" id="IPR001584">
    <property type="entry name" value="Integrase_cat-core"/>
</dbReference>
<dbReference type="CDD" id="cd00303">
    <property type="entry name" value="retropepsin_like"/>
    <property type="match status" value="2"/>
</dbReference>
<evidence type="ECO:0000256" key="1">
    <source>
        <dbReference type="ARBA" id="ARBA00022670"/>
    </source>
</evidence>
<keyword evidence="2" id="KW-0808">Transferase</keyword>
<evidence type="ECO:0000256" key="7">
    <source>
        <dbReference type="ARBA" id="ARBA00023125"/>
    </source>
</evidence>
<dbReference type="GO" id="GO:0003677">
    <property type="term" value="F:DNA binding"/>
    <property type="evidence" value="ECO:0007669"/>
    <property type="project" value="UniProtKB-KW"/>
</dbReference>
<dbReference type="GO" id="GO:0004519">
    <property type="term" value="F:endonuclease activity"/>
    <property type="evidence" value="ECO:0007669"/>
    <property type="project" value="UniProtKB-KW"/>
</dbReference>
<dbReference type="InterPro" id="IPR001878">
    <property type="entry name" value="Znf_CCHC"/>
</dbReference>
<name>A0A6L2JGC1_TANCI</name>
<keyword evidence="13" id="KW-0695">RNA-directed DNA polymerase</keyword>
<dbReference type="Gene3D" id="1.10.340.70">
    <property type="match status" value="2"/>
</dbReference>
<dbReference type="InterPro" id="IPR036397">
    <property type="entry name" value="RNaseH_sf"/>
</dbReference>
<evidence type="ECO:0000256" key="5">
    <source>
        <dbReference type="ARBA" id="ARBA00022750"/>
    </source>
</evidence>
<keyword evidence="3" id="KW-0548">Nucleotidyltransferase</keyword>
<dbReference type="Gene3D" id="2.40.70.10">
    <property type="entry name" value="Acid Proteases"/>
    <property type="match status" value="2"/>
</dbReference>
<dbReference type="InterPro" id="IPR021109">
    <property type="entry name" value="Peptidase_aspartic_dom_sf"/>
</dbReference>
<dbReference type="SUPFAM" id="SSF57756">
    <property type="entry name" value="Retrovirus zinc finger-like domains"/>
    <property type="match status" value="2"/>
</dbReference>
<feature type="region of interest" description="Disordered" evidence="10">
    <location>
        <begin position="1238"/>
        <end position="1277"/>
    </location>
</feature>
<feature type="region of interest" description="Disordered" evidence="10">
    <location>
        <begin position="616"/>
        <end position="644"/>
    </location>
</feature>
<dbReference type="Pfam" id="PF00098">
    <property type="entry name" value="zf-CCHC"/>
    <property type="match status" value="2"/>
</dbReference>
<dbReference type="InterPro" id="IPR043502">
    <property type="entry name" value="DNA/RNA_pol_sf"/>
</dbReference>
<sequence length="2288" mass="258296">MSSASSAVTYTSVYTDSEPGRPVAPPSPDYIPSPKEPQTPPVPQDKDEREPMFIQPHDPDYVPGPMYPEYIPLEDENLFLAEEQPLPSIVLPTAESPGYVARSDPEEDPKEYEDDESEDGPVDYPMDGGDNGDNDDGDSSGDDADDEDEEDEEEEHLASADSAVVVPASELVTLPEGTEPVIPPPSTNIATTGARITVQLQASISLPPEAEVERLLAMPTLPPSPLTSLSPPFVGERLARCTALPAHSPPAVSSPLLPSSGCPTQIQALSLASAQALIEAVTAALPSPQLPPLPPPLYIPPPVDRRDDIPKTEMPPRKRSCLFALSSRYEIGESSTARPTEGRGIDYGFVNTLDAEARRRGIGEVRYGIRDTWVDPVEVVPEIEPMTLGEVNTMVTELAELHEHDTQDLYALLKDAQDSRTRISQRVTMDSQRVDLLVEDRIAHQETILIMEEEAYVYAHEFQLYAHQTQLQLQGTLIRTQHQVYEIRYQMQQTEMAELQETSLRCQAQMVKFATCTLLGAALTGGMGEIKKIEIELWNLKVKGNDVPTYTNRFQELTLICTKFVANETEKIDKYIGRLHDNIYGSVKASKPKTLDETIELANDLMDQKLRAYAERQSDNKRKADDLSRNNHSHQQQPAKRTIPKGNGCFECGAPGHFKRDCPKLKNKDGEISLIDIVPTPLGNSYDVELADEKIVGIDTIIRGCTLNFLNHPFNIDLMSVELGSFDIIIGMDWLRRYHVVIMCNEKLVQIPYGNETLMFYGDERAAPVARESYRLAPAEMKELSEQLQELSDKGFIRPSSSTWGALNEKEHEQHLKAILELLKKEELYAKFSKCEFWIPKKGIKFNWGKKEENAFQLIKQKLYIAPILALPEGSEYFLVYCDASHKGLGAVLVQREKANIVVDALSRKERIEPLRVRALVMTIGLEFPKQILEAYIEALKPENLEKEDELVTLYGDLRSGIMHESHKSKYSINLGSEQMYQDMKKLYSWPNMKANIATYVSKCLTCAQVKSKHQRPSGLLVQPAIPEWKWDNITMDFITKLLKSSQVQPVIPEWKWDNTMMDFITKLPKSSQGFNTIWVIVDRLTKSAYFFPIRENDPLDKLVMSSPGNVKIRSKRNTHISSQTGLRHPLQALTVPVCPTTDVYHVGFGDVAAVMSSASSAVTYTSVYTDSVPRRPVAPPSPDYTPGLEEPQTPPVPHDEDEREPMFIQPHDPDYVPRPMYPEYMPLEDEHVFPAEEQPLPPVVSPTAESQGYVVGDDTDDEDEDEENEEEEEEEHLALADFAVVVPASELVAPPEGAEPASISLPPEAEVERLLAILTPPPSPLTSLSPPSAGERLARVNTRVTELAELYEHDTHDLYALLEDAQDSRTRISQRVTTNSQRIMAHVTRRGQNTPPNDTNPNNMTLESVQAMIHQDLLQNFTNGDRSHCLDGDNRRNVQTVLPCFYADFIKCHPLNFKGTEGIVGLTRWIKKMESVFQISGCAIENQVKFATCTLLGAALTWWNGQIRTLGLDAYTMTWELLKKKMTDKYCLQGEIKKIEIELWNLKIDKYISGLPNNIYGSVKASKPKTLDETIELANDLMDQKLRTYAERQTDNKRKADDLSRNNHGHQQQPAKRQNVAKVYNMGSGERKPYMGNLPHYTKCHFHHNGPCTQKCHKCNKVGQLARNCGSFDNTNVANAQRDNRIIPKGNSCFECGASGHFKRDCPKLKNKDGEISQIDIVPTLLGDSYDVELADRKIVGIYTIIRGCTLNFLNHPFNIDLMSVELGSFDIIIGMDWLRRYHAVIVCDEKLVQIPYGNETLIFRDDKNFTEVFPEDLPGLTLARPVEFQIDLIPGAAPVARAPYRLAPSEMKELSEQLQELSDKGFIRPSSSPLGSPVLFVKKKEICIDYRELNKLIVKNRYPLPRIDDLFDQLQGSIIYSKINLRSGYHQLRNEKEHKEQLKAILELLKKEELYAKFSKCEFWISKVQFLSHVINSRAYLKRIKFDWGEKEENAFQLIKHKLCSAPILALPEGSEDFVVYCDASHKGLGKANVVSDALSRKERIEPLRVRALVMTIGLDFPKQILEAHIESLKPENLEKEDVGDMKKLYWWPNMKADIATYVSKCLTCAKVKAEHQRPSRLLVQPEILEWKWDNITMDFITKLPKSSQGFDTIWVIVDRLTKTAHFLPIRDNDPLDKLARLCLNRIVARHGIHVSNICDRDGRFTSNFWKSFQKALGTNLSMSIGYHPKTDGQSERTIQTLEDMLRACVIDLGKGWVKHLPLAEFLYNNSYHASIKAAPYEALYG</sequence>
<dbReference type="CDD" id="cd01647">
    <property type="entry name" value="RT_LTR"/>
    <property type="match status" value="1"/>
</dbReference>
<dbReference type="InterPro" id="IPR043128">
    <property type="entry name" value="Rev_trsase/Diguanyl_cyclase"/>
</dbReference>
<dbReference type="InterPro" id="IPR012337">
    <property type="entry name" value="RNaseH-like_sf"/>
</dbReference>
<evidence type="ECO:0000313" key="13">
    <source>
        <dbReference type="EMBL" id="GEU35819.1"/>
    </source>
</evidence>
<feature type="domain" description="CCHC-type" evidence="11">
    <location>
        <begin position="649"/>
        <end position="664"/>
    </location>
</feature>
<keyword evidence="6" id="KW-0255">Endonuclease</keyword>
<proteinExistence type="predicted"/>
<dbReference type="InterPro" id="IPR036875">
    <property type="entry name" value="Znf_CCHC_sf"/>
</dbReference>
<dbReference type="Gene3D" id="3.10.10.10">
    <property type="entry name" value="HIV Type 1 Reverse Transcriptase, subunit A, domain 1"/>
    <property type="match status" value="2"/>
</dbReference>
<dbReference type="GO" id="GO:0006508">
    <property type="term" value="P:proteolysis"/>
    <property type="evidence" value="ECO:0007669"/>
    <property type="project" value="UniProtKB-KW"/>
</dbReference>
<feature type="region of interest" description="Disordered" evidence="10">
    <location>
        <begin position="1172"/>
        <end position="1223"/>
    </location>
</feature>
<reference evidence="13" key="1">
    <citation type="journal article" date="2019" name="Sci. Rep.">
        <title>Draft genome of Tanacetum cinerariifolium, the natural source of mosquito coil.</title>
        <authorList>
            <person name="Yamashiro T."/>
            <person name="Shiraishi A."/>
            <person name="Satake H."/>
            <person name="Nakayama K."/>
        </authorList>
    </citation>
    <scope>NUCLEOTIDE SEQUENCE</scope>
</reference>
<feature type="region of interest" description="Disordered" evidence="10">
    <location>
        <begin position="1"/>
        <end position="70"/>
    </location>
</feature>
<dbReference type="EMBL" id="BKCJ010000735">
    <property type="protein sequence ID" value="GEU35819.1"/>
    <property type="molecule type" value="Genomic_DNA"/>
</dbReference>
<protein>
    <submittedName>
        <fullName evidence="13">Putative reverse transcriptase domain-containing protein</fullName>
    </submittedName>
</protein>
<accession>A0A6L2JGC1</accession>
<evidence type="ECO:0000256" key="9">
    <source>
        <dbReference type="PROSITE-ProRule" id="PRU00047"/>
    </source>
</evidence>
<evidence type="ECO:0000256" key="4">
    <source>
        <dbReference type="ARBA" id="ARBA00022722"/>
    </source>
</evidence>
<dbReference type="GO" id="GO:0003964">
    <property type="term" value="F:RNA-directed DNA polymerase activity"/>
    <property type="evidence" value="ECO:0007669"/>
    <property type="project" value="UniProtKB-KW"/>
</dbReference>
<evidence type="ECO:0000256" key="3">
    <source>
        <dbReference type="ARBA" id="ARBA00022695"/>
    </source>
</evidence>
<gene>
    <name evidence="13" type="ORF">Tci_007797</name>
</gene>
<feature type="compositionally biased region" description="Acidic residues" evidence="10">
    <location>
        <begin position="105"/>
        <end position="121"/>
    </location>
</feature>
<keyword evidence="9" id="KW-0479">Metal-binding</keyword>
<feature type="compositionally biased region" description="Basic and acidic residues" evidence="10">
    <location>
        <begin position="616"/>
        <end position="629"/>
    </location>
</feature>
<feature type="compositionally biased region" description="Low complexity" evidence="10">
    <location>
        <begin position="1"/>
        <end position="15"/>
    </location>
</feature>
<dbReference type="Gene3D" id="3.30.70.270">
    <property type="match status" value="2"/>
</dbReference>
<feature type="domain" description="Integrase catalytic" evidence="12">
    <location>
        <begin position="2124"/>
        <end position="2288"/>
    </location>
</feature>
<evidence type="ECO:0000256" key="10">
    <source>
        <dbReference type="SAM" id="MobiDB-lite"/>
    </source>
</evidence>
<dbReference type="InterPro" id="IPR041588">
    <property type="entry name" value="Integrase_H2C2"/>
</dbReference>
<feature type="compositionally biased region" description="Acidic residues" evidence="10">
    <location>
        <begin position="1258"/>
        <end position="1276"/>
    </location>
</feature>
<feature type="compositionally biased region" description="Acidic residues" evidence="10">
    <location>
        <begin position="130"/>
        <end position="155"/>
    </location>
</feature>
<dbReference type="InterPro" id="IPR041577">
    <property type="entry name" value="RT_RNaseH_2"/>
</dbReference>
<feature type="region of interest" description="Disordered" evidence="10">
    <location>
        <begin position="1594"/>
        <end position="1621"/>
    </location>
</feature>
<evidence type="ECO:0000256" key="6">
    <source>
        <dbReference type="ARBA" id="ARBA00022759"/>
    </source>
</evidence>
<evidence type="ECO:0000259" key="12">
    <source>
        <dbReference type="PROSITE" id="PS50994"/>
    </source>
</evidence>
<dbReference type="PROSITE" id="PS50158">
    <property type="entry name" value="ZF_CCHC"/>
    <property type="match status" value="2"/>
</dbReference>
<comment type="caution">
    <text evidence="13">The sequence shown here is derived from an EMBL/GenBank/DDBJ whole genome shotgun (WGS) entry which is preliminary data.</text>
</comment>
<dbReference type="SUPFAM" id="SSF56672">
    <property type="entry name" value="DNA/RNA polymerases"/>
    <property type="match status" value="2"/>
</dbReference>
<dbReference type="PROSITE" id="PS50994">
    <property type="entry name" value="INTEGRASE"/>
    <property type="match status" value="1"/>
</dbReference>
<feature type="region of interest" description="Disordered" evidence="10">
    <location>
        <begin position="89"/>
        <end position="167"/>
    </location>
</feature>
<keyword evidence="4" id="KW-0540">Nuclease</keyword>
<keyword evidence="9" id="KW-0862">Zinc</keyword>
<dbReference type="SMART" id="SM00343">
    <property type="entry name" value="ZnF_C2HC"/>
    <property type="match status" value="3"/>
</dbReference>
<feature type="compositionally biased region" description="Basic and acidic residues" evidence="10">
    <location>
        <begin position="1594"/>
        <end position="1606"/>
    </location>
</feature>
<feature type="domain" description="CCHC-type" evidence="11">
    <location>
        <begin position="1694"/>
        <end position="1709"/>
    </location>
</feature>
<organism evidence="13">
    <name type="scientific">Tanacetum cinerariifolium</name>
    <name type="common">Dalmatian daisy</name>
    <name type="synonym">Chrysanthemum cinerariifolium</name>
    <dbReference type="NCBI Taxonomy" id="118510"/>
    <lineage>
        <taxon>Eukaryota</taxon>
        <taxon>Viridiplantae</taxon>
        <taxon>Streptophyta</taxon>
        <taxon>Embryophyta</taxon>
        <taxon>Tracheophyta</taxon>
        <taxon>Spermatophyta</taxon>
        <taxon>Magnoliopsida</taxon>
        <taxon>eudicotyledons</taxon>
        <taxon>Gunneridae</taxon>
        <taxon>Pentapetalae</taxon>
        <taxon>asterids</taxon>
        <taxon>campanulids</taxon>
        <taxon>Asterales</taxon>
        <taxon>Asteraceae</taxon>
        <taxon>Asteroideae</taxon>
        <taxon>Anthemideae</taxon>
        <taxon>Anthemidinae</taxon>
        <taxon>Tanacetum</taxon>
    </lineage>
</organism>
<evidence type="ECO:0000256" key="2">
    <source>
        <dbReference type="ARBA" id="ARBA00022679"/>
    </source>
</evidence>
<dbReference type="Pfam" id="PF17919">
    <property type="entry name" value="RT_RNaseH_2"/>
    <property type="match status" value="2"/>
</dbReference>
<dbReference type="PANTHER" id="PTHR37984:SF5">
    <property type="entry name" value="PROTEIN NYNRIN-LIKE"/>
    <property type="match status" value="1"/>
</dbReference>
<dbReference type="GO" id="GO:0004190">
    <property type="term" value="F:aspartic-type endopeptidase activity"/>
    <property type="evidence" value="ECO:0007669"/>
    <property type="project" value="UniProtKB-KW"/>
</dbReference>
<dbReference type="Gene3D" id="3.30.420.10">
    <property type="entry name" value="Ribonuclease H-like superfamily/Ribonuclease H"/>
    <property type="match status" value="1"/>
</dbReference>
<dbReference type="Pfam" id="PF08284">
    <property type="entry name" value="RVP_2"/>
    <property type="match status" value="2"/>
</dbReference>
<dbReference type="PANTHER" id="PTHR37984">
    <property type="entry name" value="PROTEIN CBG26694"/>
    <property type="match status" value="1"/>
</dbReference>
<dbReference type="SUPFAM" id="SSF53098">
    <property type="entry name" value="Ribonuclease H-like"/>
    <property type="match status" value="1"/>
</dbReference>
<keyword evidence="9" id="KW-0863">Zinc-finger</keyword>
<keyword evidence="5" id="KW-0064">Aspartyl protease</keyword>
<keyword evidence="6" id="KW-0378">Hydrolase</keyword>
<feature type="compositionally biased region" description="Pro residues" evidence="10">
    <location>
        <begin position="22"/>
        <end position="43"/>
    </location>
</feature>